<protein>
    <submittedName>
        <fullName evidence="1">Uncharacterized protein</fullName>
    </submittedName>
</protein>
<organism evidence="1 2">
    <name type="scientific">Daucus carota subsp. sativus</name>
    <name type="common">Carrot</name>
    <dbReference type="NCBI Taxonomy" id="79200"/>
    <lineage>
        <taxon>Eukaryota</taxon>
        <taxon>Viridiplantae</taxon>
        <taxon>Streptophyta</taxon>
        <taxon>Embryophyta</taxon>
        <taxon>Tracheophyta</taxon>
        <taxon>Spermatophyta</taxon>
        <taxon>Magnoliopsida</taxon>
        <taxon>eudicotyledons</taxon>
        <taxon>Gunneridae</taxon>
        <taxon>Pentapetalae</taxon>
        <taxon>asterids</taxon>
        <taxon>campanulids</taxon>
        <taxon>Apiales</taxon>
        <taxon>Apiaceae</taxon>
        <taxon>Apioideae</taxon>
        <taxon>Scandiceae</taxon>
        <taxon>Daucinae</taxon>
        <taxon>Daucus</taxon>
        <taxon>Daucus sect. Daucus</taxon>
    </lineage>
</organism>
<name>A0AAF1ALB7_DAUCS</name>
<dbReference type="EMBL" id="CP093343">
    <property type="protein sequence ID" value="WOG84707.1"/>
    <property type="molecule type" value="Genomic_DNA"/>
</dbReference>
<reference evidence="1" key="1">
    <citation type="journal article" date="2016" name="Nat. Genet.">
        <title>A high-quality carrot genome assembly provides new insights into carotenoid accumulation and asterid genome evolution.</title>
        <authorList>
            <person name="Iorizzo M."/>
            <person name="Ellison S."/>
            <person name="Senalik D."/>
            <person name="Zeng P."/>
            <person name="Satapoomin P."/>
            <person name="Huang J."/>
            <person name="Bowman M."/>
            <person name="Iovene M."/>
            <person name="Sanseverino W."/>
            <person name="Cavagnaro P."/>
            <person name="Yildiz M."/>
            <person name="Macko-Podgorni A."/>
            <person name="Moranska E."/>
            <person name="Grzebelus E."/>
            <person name="Grzebelus D."/>
            <person name="Ashrafi H."/>
            <person name="Zheng Z."/>
            <person name="Cheng S."/>
            <person name="Spooner D."/>
            <person name="Van Deynze A."/>
            <person name="Simon P."/>
        </authorList>
    </citation>
    <scope>NUCLEOTIDE SEQUENCE</scope>
    <source>
        <tissue evidence="1">Leaf</tissue>
    </source>
</reference>
<keyword evidence="2" id="KW-1185">Reference proteome</keyword>
<evidence type="ECO:0000313" key="2">
    <source>
        <dbReference type="Proteomes" id="UP000077755"/>
    </source>
</evidence>
<dbReference type="Proteomes" id="UP000077755">
    <property type="component" value="Chromosome 1"/>
</dbReference>
<proteinExistence type="predicted"/>
<gene>
    <name evidence="1" type="ORF">DCAR_0103891</name>
</gene>
<dbReference type="AlphaFoldDB" id="A0AAF1ALB7"/>
<sequence length="189" mass="20453">MSDSDFDGLDHGWRSPDFSFHSSMPSGSVVHLLQVDHTGLAATRGHCSGDKHGKDTGRIFSDENSPFYCRSTTKSAQKGRYDSSNRGLSTPMLTRSVTDSVIVDEISPAHVISNDILSNVDEHNNISDSDGFYHGWRSADFSLDSSLHSGTGLAAACGHCSDSKHGRTPLSDVSNQSFSACRQVKIFRA</sequence>
<reference evidence="1" key="2">
    <citation type="submission" date="2022-03" db="EMBL/GenBank/DDBJ databases">
        <title>Draft title - Genomic analysis of global carrot germplasm unveils the trajectory of domestication and the origin of high carotenoid orange carrot.</title>
        <authorList>
            <person name="Iorizzo M."/>
            <person name="Ellison S."/>
            <person name="Senalik D."/>
            <person name="Macko-Podgorni A."/>
            <person name="Grzebelus D."/>
            <person name="Bostan H."/>
            <person name="Rolling W."/>
            <person name="Curaba J."/>
            <person name="Simon P."/>
        </authorList>
    </citation>
    <scope>NUCLEOTIDE SEQUENCE</scope>
    <source>
        <tissue evidence="1">Leaf</tissue>
    </source>
</reference>
<accession>A0AAF1ALB7</accession>
<evidence type="ECO:0000313" key="1">
    <source>
        <dbReference type="EMBL" id="WOG84707.1"/>
    </source>
</evidence>